<dbReference type="EMBL" id="MN586042">
    <property type="protein sequence ID" value="QGJ95234.1"/>
    <property type="molecule type" value="Genomic_DNA"/>
</dbReference>
<evidence type="ECO:0000313" key="3">
    <source>
        <dbReference type="Proteomes" id="UP000422411"/>
    </source>
</evidence>
<organism evidence="2 3">
    <name type="scientific">Microbacterium phage Jayden</name>
    <dbReference type="NCBI Taxonomy" id="2656550"/>
    <lineage>
        <taxon>Viruses</taxon>
        <taxon>Duplodnaviria</taxon>
        <taxon>Heunggongvirae</taxon>
        <taxon>Uroviricota</taxon>
        <taxon>Caudoviricetes</taxon>
        <taxon>Hodgkinviridae</taxon>
        <taxon>Metamorphoovirus</taxon>
        <taxon>Metamorphoovirus jayden</taxon>
    </lineage>
</organism>
<sequence>MSDPGPKPKWAEGNPLVNVRACPLCGKRWWEHDHSVAETVRHLHERHPDWDDPQPRLQPTPG</sequence>
<feature type="compositionally biased region" description="Basic and acidic residues" evidence="1">
    <location>
        <begin position="41"/>
        <end position="54"/>
    </location>
</feature>
<gene>
    <name evidence="2" type="primary">14</name>
    <name evidence="2" type="ORF">PBI_JAYDEN_14</name>
</gene>
<keyword evidence="3" id="KW-1185">Reference proteome</keyword>
<evidence type="ECO:0000313" key="2">
    <source>
        <dbReference type="EMBL" id="QGJ95234.1"/>
    </source>
</evidence>
<evidence type="ECO:0000256" key="1">
    <source>
        <dbReference type="SAM" id="MobiDB-lite"/>
    </source>
</evidence>
<feature type="region of interest" description="Disordered" evidence="1">
    <location>
        <begin position="41"/>
        <end position="62"/>
    </location>
</feature>
<reference evidence="2 3" key="1">
    <citation type="submission" date="2019-10" db="EMBL/GenBank/DDBJ databases">
        <authorList>
            <person name="Zack K.M."/>
            <person name="Garlena R.A."/>
            <person name="Russell D.A."/>
            <person name="Pope W.H."/>
            <person name="Jacobs-Sera D."/>
            <person name="Hatfull G.F."/>
        </authorList>
    </citation>
    <scope>NUCLEOTIDE SEQUENCE [LARGE SCALE GENOMIC DNA]</scope>
</reference>
<name>A0A649VSP4_9CAUD</name>
<dbReference type="KEGG" id="vg:80005625"/>
<protein>
    <submittedName>
        <fullName evidence="2">HNH endonuclease</fullName>
    </submittedName>
</protein>
<dbReference type="Proteomes" id="UP000422411">
    <property type="component" value="Segment"/>
</dbReference>
<dbReference type="GeneID" id="80005625"/>
<keyword evidence="2" id="KW-0378">Hydrolase</keyword>
<proteinExistence type="predicted"/>
<keyword evidence="2" id="KW-0255">Endonuclease</keyword>
<accession>A0A649VSP4</accession>
<dbReference type="GO" id="GO:0004519">
    <property type="term" value="F:endonuclease activity"/>
    <property type="evidence" value="ECO:0007669"/>
    <property type="project" value="UniProtKB-KW"/>
</dbReference>
<keyword evidence="2" id="KW-0540">Nuclease</keyword>
<dbReference type="RefSeq" id="YP_010751950.1">
    <property type="nucleotide sequence ID" value="NC_073375.1"/>
</dbReference>